<evidence type="ECO:0000256" key="1">
    <source>
        <dbReference type="ARBA" id="ARBA00010838"/>
    </source>
</evidence>
<dbReference type="PANTHER" id="PTHR10353:SF122">
    <property type="entry name" value="6-PHOSPHO-BETA-GLUCOSIDASE ASCB-RELATED"/>
    <property type="match status" value="1"/>
</dbReference>
<dbReference type="SUPFAM" id="SSF51445">
    <property type="entry name" value="(Trans)glycosidases"/>
    <property type="match status" value="1"/>
</dbReference>
<comment type="similarity">
    <text evidence="1 4">Belongs to the glycosyl hydrolase 1 family.</text>
</comment>
<keyword evidence="6" id="KW-1185">Reference proteome</keyword>
<dbReference type="EMBL" id="FOQE01000003">
    <property type="protein sequence ID" value="SFH56129.1"/>
    <property type="molecule type" value="Genomic_DNA"/>
</dbReference>
<dbReference type="InterPro" id="IPR001360">
    <property type="entry name" value="Glyco_hydro_1"/>
</dbReference>
<organism evidence="5 6">
    <name type="scientific">Pisciglobus halotolerans</name>
    <dbReference type="NCBI Taxonomy" id="745365"/>
    <lineage>
        <taxon>Bacteria</taxon>
        <taxon>Bacillati</taxon>
        <taxon>Bacillota</taxon>
        <taxon>Bacilli</taxon>
        <taxon>Lactobacillales</taxon>
        <taxon>Carnobacteriaceae</taxon>
    </lineage>
</organism>
<keyword evidence="2" id="KW-0378">Hydrolase</keyword>
<accession>A0A1I3B2G7</accession>
<keyword evidence="3" id="KW-0326">Glycosidase</keyword>
<dbReference type="Gene3D" id="3.20.20.80">
    <property type="entry name" value="Glycosidases"/>
    <property type="match status" value="1"/>
</dbReference>
<dbReference type="RefSeq" id="WP_092091047.1">
    <property type="nucleotide sequence ID" value="NZ_FOQE01000003.1"/>
</dbReference>
<gene>
    <name evidence="5" type="ORF">SAMN04489868_10326</name>
</gene>
<evidence type="ECO:0000256" key="4">
    <source>
        <dbReference type="RuleBase" id="RU003690"/>
    </source>
</evidence>
<dbReference type="Proteomes" id="UP000198668">
    <property type="component" value="Unassembled WGS sequence"/>
</dbReference>
<dbReference type="Pfam" id="PF00232">
    <property type="entry name" value="Glyco_hydro_1"/>
    <property type="match status" value="1"/>
</dbReference>
<evidence type="ECO:0000256" key="2">
    <source>
        <dbReference type="ARBA" id="ARBA00022801"/>
    </source>
</evidence>
<dbReference type="FunFam" id="3.20.20.80:FF:000004">
    <property type="entry name" value="Beta-glucosidase 6-phospho-beta-glucosidase"/>
    <property type="match status" value="1"/>
</dbReference>
<dbReference type="GO" id="GO:0008422">
    <property type="term" value="F:beta-glucosidase activity"/>
    <property type="evidence" value="ECO:0007669"/>
    <property type="project" value="TreeGrafter"/>
</dbReference>
<dbReference type="PANTHER" id="PTHR10353">
    <property type="entry name" value="GLYCOSYL HYDROLASE"/>
    <property type="match status" value="1"/>
</dbReference>
<sequence length="467" mass="53225">MSNTKHKAFPEHFLWGGSTSAYQVEGAWNEGGKGPSVQDVKQLPEGTSDFKVAADHYHHYQEDVALMAEMGFKSYRFSIAWTRIVPDGDGAINEEGIQFYQNLIDELLKHQIEPVVTVYHFDLPAALEEKGGWDNRETIDAFVRYCDILFDRFGDKVKYWQTINEQNMMILSGAAIGTGSDSMQKTYQQNHHMLVAQAKAMKHCHDKLAEAKIGPAPNISITYPKTNKPEDIQAAQCFNALRNWLYLDMAVYGRYNHQAWAILEANDALPTFEPGDEEVLKAGKADFIAFNYYTSGTVEAYPVGEATTDEKTADQQKGQGIPGFFRQVPHGDLEKTEFGWEIDPIGLRITANEIYSRYALPLMITENGLGGRDTFTEDGKVHDDYRIHYLREHIEQMQLAISDGVELFGYHPWSAIDLISTHEGFRKRYGFIYVNRSDFDLKDLSRIRKDSFYWYKDVIASNGENLK</sequence>
<dbReference type="PROSITE" id="PS00653">
    <property type="entry name" value="GLYCOSYL_HYDROL_F1_2"/>
    <property type="match status" value="1"/>
</dbReference>
<reference evidence="5 6" key="1">
    <citation type="submission" date="2016-10" db="EMBL/GenBank/DDBJ databases">
        <authorList>
            <person name="de Groot N.N."/>
        </authorList>
    </citation>
    <scope>NUCLEOTIDE SEQUENCE [LARGE SCALE GENOMIC DNA]</scope>
    <source>
        <strain evidence="5 6">DSM 27630</strain>
    </source>
</reference>
<dbReference type="PRINTS" id="PR00131">
    <property type="entry name" value="GLHYDRLASE1"/>
</dbReference>
<evidence type="ECO:0000313" key="5">
    <source>
        <dbReference type="EMBL" id="SFH56129.1"/>
    </source>
</evidence>
<dbReference type="InterPro" id="IPR033132">
    <property type="entry name" value="GH_1_N_CS"/>
</dbReference>
<proteinExistence type="inferred from homology"/>
<dbReference type="GO" id="GO:0016052">
    <property type="term" value="P:carbohydrate catabolic process"/>
    <property type="evidence" value="ECO:0007669"/>
    <property type="project" value="TreeGrafter"/>
</dbReference>
<protein>
    <submittedName>
        <fullName evidence="5">6-phospho-beta-glucosidase</fullName>
    </submittedName>
</protein>
<dbReference type="GO" id="GO:0005829">
    <property type="term" value="C:cytosol"/>
    <property type="evidence" value="ECO:0007669"/>
    <property type="project" value="TreeGrafter"/>
</dbReference>
<dbReference type="AlphaFoldDB" id="A0A1I3B2G7"/>
<name>A0A1I3B2G7_9LACT</name>
<evidence type="ECO:0000313" key="6">
    <source>
        <dbReference type="Proteomes" id="UP000198668"/>
    </source>
</evidence>
<evidence type="ECO:0000256" key="3">
    <source>
        <dbReference type="ARBA" id="ARBA00023295"/>
    </source>
</evidence>
<dbReference type="InterPro" id="IPR017853">
    <property type="entry name" value="GH"/>
</dbReference>
<dbReference type="OrthoDB" id="1688691at2"/>